<name>A0A8H4EK27_GIGMA</name>
<accession>A0A8H4EK27</accession>
<protein>
    <submittedName>
        <fullName evidence="1">Calnexin independence factor cif1</fullName>
    </submittedName>
</protein>
<proteinExistence type="predicted"/>
<sequence>MILSLIHLGIESNLLPEKYPLKIRRKSSDSNSLELLEIPLNFLSLIYTDIIKETNVSIEKLLPNTTNNRLWVAFGRWLGLKKQNSPLKRKYIQQHLRLLWKRLWHAHDIQSDRDLQGLFDIATAYNTKKEKVHLIISARHSPKLITELVQFKHITESECITDLSNQTLVYLEQLGNYNAIILATNVVNDYYFHTLKHPLY</sequence>
<evidence type="ECO:0000313" key="2">
    <source>
        <dbReference type="Proteomes" id="UP000439903"/>
    </source>
</evidence>
<gene>
    <name evidence="1" type="ORF">F8M41_019893</name>
</gene>
<organism evidence="1 2">
    <name type="scientific">Gigaspora margarita</name>
    <dbReference type="NCBI Taxonomy" id="4874"/>
    <lineage>
        <taxon>Eukaryota</taxon>
        <taxon>Fungi</taxon>
        <taxon>Fungi incertae sedis</taxon>
        <taxon>Mucoromycota</taxon>
        <taxon>Glomeromycotina</taxon>
        <taxon>Glomeromycetes</taxon>
        <taxon>Diversisporales</taxon>
        <taxon>Gigasporaceae</taxon>
        <taxon>Gigaspora</taxon>
    </lineage>
</organism>
<dbReference type="Proteomes" id="UP000439903">
    <property type="component" value="Unassembled WGS sequence"/>
</dbReference>
<comment type="caution">
    <text evidence="1">The sequence shown here is derived from an EMBL/GenBank/DDBJ whole genome shotgun (WGS) entry which is preliminary data.</text>
</comment>
<reference evidence="1 2" key="1">
    <citation type="journal article" date="2019" name="Environ. Microbiol.">
        <title>At the nexus of three kingdoms: the genome of the mycorrhizal fungus Gigaspora margarita provides insights into plant, endobacterial and fungal interactions.</title>
        <authorList>
            <person name="Venice F."/>
            <person name="Ghignone S."/>
            <person name="Salvioli di Fossalunga A."/>
            <person name="Amselem J."/>
            <person name="Novero M."/>
            <person name="Xianan X."/>
            <person name="Sedzielewska Toro K."/>
            <person name="Morin E."/>
            <person name="Lipzen A."/>
            <person name="Grigoriev I.V."/>
            <person name="Henrissat B."/>
            <person name="Martin F.M."/>
            <person name="Bonfante P."/>
        </authorList>
    </citation>
    <scope>NUCLEOTIDE SEQUENCE [LARGE SCALE GENOMIC DNA]</scope>
    <source>
        <strain evidence="1 2">BEG34</strain>
    </source>
</reference>
<dbReference type="EMBL" id="WTPW01000530">
    <property type="protein sequence ID" value="KAF0501905.1"/>
    <property type="molecule type" value="Genomic_DNA"/>
</dbReference>
<dbReference type="AlphaFoldDB" id="A0A8H4EK27"/>
<keyword evidence="2" id="KW-1185">Reference proteome</keyword>
<dbReference type="OrthoDB" id="2320867at2759"/>
<evidence type="ECO:0000313" key="1">
    <source>
        <dbReference type="EMBL" id="KAF0501905.1"/>
    </source>
</evidence>